<dbReference type="InterPro" id="IPR013126">
    <property type="entry name" value="Hsp_70_fam"/>
</dbReference>
<keyword evidence="5" id="KW-0346">Stress response</keyword>
<comment type="caution">
    <text evidence="8">The sequence shown here is derived from an EMBL/GenBank/DDBJ whole genome shotgun (WGS) entry which is preliminary data.</text>
</comment>
<dbReference type="Gene3D" id="2.60.34.10">
    <property type="entry name" value="Substrate Binding Domain Of DNAk, Chain A, domain 1"/>
    <property type="match status" value="1"/>
</dbReference>
<keyword evidence="4 7" id="KW-0067">ATP-binding</keyword>
<keyword evidence="3 7" id="KW-0547">Nucleotide-binding</keyword>
<dbReference type="PROSITE" id="PS00297">
    <property type="entry name" value="HSP70_1"/>
    <property type="match status" value="1"/>
</dbReference>
<dbReference type="PANTHER" id="PTHR19375">
    <property type="entry name" value="HEAT SHOCK PROTEIN 70KDA"/>
    <property type="match status" value="1"/>
</dbReference>
<keyword evidence="2" id="KW-0597">Phosphoprotein</keyword>
<evidence type="ECO:0000256" key="5">
    <source>
        <dbReference type="ARBA" id="ARBA00023016"/>
    </source>
</evidence>
<protein>
    <submittedName>
        <fullName evidence="8">Hsp70 family protein</fullName>
    </submittedName>
</protein>
<dbReference type="SUPFAM" id="SSF100920">
    <property type="entry name" value="Heat shock protein 70kD (HSP70), peptide-binding domain"/>
    <property type="match status" value="1"/>
</dbReference>
<comment type="similarity">
    <text evidence="1 7">Belongs to the heat shock protein 70 family.</text>
</comment>
<name>A0ABV3M3F2_9ACTN</name>
<organism evidence="8 9">
    <name type="scientific">Streptomyces huasconensis</name>
    <dbReference type="NCBI Taxonomy" id="1854574"/>
    <lineage>
        <taxon>Bacteria</taxon>
        <taxon>Bacillati</taxon>
        <taxon>Actinomycetota</taxon>
        <taxon>Actinomycetes</taxon>
        <taxon>Kitasatosporales</taxon>
        <taxon>Streptomycetaceae</taxon>
        <taxon>Streptomyces</taxon>
    </lineage>
</organism>
<evidence type="ECO:0000313" key="9">
    <source>
        <dbReference type="Proteomes" id="UP001553843"/>
    </source>
</evidence>
<evidence type="ECO:0000256" key="2">
    <source>
        <dbReference type="ARBA" id="ARBA00022553"/>
    </source>
</evidence>
<dbReference type="Gene3D" id="3.90.640.10">
    <property type="entry name" value="Actin, Chain A, domain 4"/>
    <property type="match status" value="1"/>
</dbReference>
<proteinExistence type="inferred from homology"/>
<sequence>MKAIGIDLGTTNSAVAAHDPHRADIAVLTNSKGERLTPSVVGMAHRDGKDQPLVGEDALNWAIRQPKETIASVKRLMGRDFADASVVQARDRMSYEIVAGPETDPRAHVMLGGRARTPAEISSVILDKLVRDASRTLGEPVTHAVITVPAYFRDAQRAATREAAEKAGLVVKKIVDEPTAAAVAFGLHKPGGARSRVLVYDLGGGTFDISVLNAVKDQEGRSQFQVLRSAGDIWLGGDDFDLAIVEHIITWMREQHHVDPAGDKAFLFHAKKAAERAKRELNDMEETYIVVPAAYRGADGVIDVEMKLTRAEFNAMIAPLVGRTMSLVQETLARYELSPDDISDVLLVGGGTLTRSVYEAVEAFFGADKVRRNINPMECVAFGAGVLAETLRGVECSDAGCAKVNDYGASACAACGRSLADGRSKGDTGLYESTPMAMGIAAIKGSQRDVFVEIIEAGSPYPLSEPRRRTFHATDSRRIRVPVYEGDSKVASENHEQGVVEFELPQEIEINRQVDVSFNYSADRIITVKISVRGTDMVLEATPNREKPRTPPPEPVEELVDSAVLREQLAFAEREADHFLKRYGPYIEPVQAMKVRRDIEQAQRAVAMGDSGEYKRLTELLLDDMYRQCGLASQFRQAELASEGAPPETVRQINEAVEYVKQAHRQGNRVQTAQQARNLVNLVAIAQSERAVPRLPDKPDYEGILRFAEETAGG</sequence>
<evidence type="ECO:0000256" key="3">
    <source>
        <dbReference type="ARBA" id="ARBA00022741"/>
    </source>
</evidence>
<accession>A0ABV3M3F2</accession>
<evidence type="ECO:0000256" key="7">
    <source>
        <dbReference type="RuleBase" id="RU003322"/>
    </source>
</evidence>
<dbReference type="Pfam" id="PF00012">
    <property type="entry name" value="HSP70"/>
    <property type="match status" value="1"/>
</dbReference>
<evidence type="ECO:0000256" key="1">
    <source>
        <dbReference type="ARBA" id="ARBA00007381"/>
    </source>
</evidence>
<evidence type="ECO:0000313" key="8">
    <source>
        <dbReference type="EMBL" id="MEW2366238.1"/>
    </source>
</evidence>
<keyword evidence="9" id="KW-1185">Reference proteome</keyword>
<dbReference type="PRINTS" id="PR00301">
    <property type="entry name" value="HEATSHOCK70"/>
</dbReference>
<dbReference type="Proteomes" id="UP001553843">
    <property type="component" value="Unassembled WGS sequence"/>
</dbReference>
<dbReference type="Gene3D" id="3.30.420.40">
    <property type="match status" value="2"/>
</dbReference>
<reference evidence="8 9" key="1">
    <citation type="submission" date="2024-06" db="EMBL/GenBank/DDBJ databases">
        <title>The Natural Products Discovery Center: Release of the First 8490 Sequenced Strains for Exploring Actinobacteria Biosynthetic Diversity.</title>
        <authorList>
            <person name="Kalkreuter E."/>
            <person name="Kautsar S.A."/>
            <person name="Yang D."/>
            <person name="Bader C.D."/>
            <person name="Teijaro C.N."/>
            <person name="Fluegel L."/>
            <person name="Davis C.M."/>
            <person name="Simpson J.R."/>
            <person name="Lauterbach L."/>
            <person name="Steele A.D."/>
            <person name="Gui C."/>
            <person name="Meng S."/>
            <person name="Li G."/>
            <person name="Viehrig K."/>
            <person name="Ye F."/>
            <person name="Su P."/>
            <person name="Kiefer A.F."/>
            <person name="Nichols A."/>
            <person name="Cepeda A.J."/>
            <person name="Yan W."/>
            <person name="Fan B."/>
            <person name="Jiang Y."/>
            <person name="Adhikari A."/>
            <person name="Zheng C.-J."/>
            <person name="Schuster L."/>
            <person name="Cowan T.M."/>
            <person name="Smanski M.J."/>
            <person name="Chevrette M.G."/>
            <person name="De Carvalho L.P.S."/>
            <person name="Shen B."/>
        </authorList>
    </citation>
    <scope>NUCLEOTIDE SEQUENCE [LARGE SCALE GENOMIC DNA]</scope>
    <source>
        <strain evidence="8 9">NPDC047833</strain>
    </source>
</reference>
<gene>
    <name evidence="8" type="ORF">AB0887_30350</name>
</gene>
<dbReference type="InterPro" id="IPR029047">
    <property type="entry name" value="HSP70_peptide-bd_sf"/>
</dbReference>
<dbReference type="EMBL" id="JBEYRS010000015">
    <property type="protein sequence ID" value="MEW2366238.1"/>
    <property type="molecule type" value="Genomic_DNA"/>
</dbReference>
<evidence type="ECO:0000256" key="4">
    <source>
        <dbReference type="ARBA" id="ARBA00022840"/>
    </source>
</evidence>
<evidence type="ECO:0000256" key="6">
    <source>
        <dbReference type="ARBA" id="ARBA00023186"/>
    </source>
</evidence>
<dbReference type="RefSeq" id="WP_127911387.1">
    <property type="nucleotide sequence ID" value="NZ_JBEYRR010000001.1"/>
</dbReference>
<dbReference type="PROSITE" id="PS00329">
    <property type="entry name" value="HSP70_2"/>
    <property type="match status" value="1"/>
</dbReference>
<keyword evidence="6" id="KW-0143">Chaperone</keyword>
<dbReference type="SUPFAM" id="SSF53067">
    <property type="entry name" value="Actin-like ATPase domain"/>
    <property type="match status" value="2"/>
</dbReference>
<dbReference type="InterPro" id="IPR018181">
    <property type="entry name" value="Heat_shock_70_CS"/>
</dbReference>
<dbReference type="InterPro" id="IPR043129">
    <property type="entry name" value="ATPase_NBD"/>
</dbReference>